<feature type="chain" id="PRO_5039574290" evidence="1">
    <location>
        <begin position="20"/>
        <end position="343"/>
    </location>
</feature>
<dbReference type="Proteomes" id="UP000199147">
    <property type="component" value="Unassembled WGS sequence"/>
</dbReference>
<feature type="domain" description="AB hydrolase-1" evidence="2">
    <location>
        <begin position="68"/>
        <end position="326"/>
    </location>
</feature>
<evidence type="ECO:0000259" key="2">
    <source>
        <dbReference type="Pfam" id="PF12697"/>
    </source>
</evidence>
<proteinExistence type="predicted"/>
<dbReference type="STRING" id="146018.BN2156_00687"/>
<dbReference type="InterPro" id="IPR000073">
    <property type="entry name" value="AB_hydrolase_1"/>
</dbReference>
<dbReference type="Pfam" id="PF12697">
    <property type="entry name" value="Abhydrolase_6"/>
    <property type="match status" value="1"/>
</dbReference>
<accession>A0A0H5RYU4</accession>
<dbReference type="AlphaFoldDB" id="A0A0H5RYU4"/>
<dbReference type="GO" id="GO:0016787">
    <property type="term" value="F:hydrolase activity"/>
    <property type="evidence" value="ECO:0007669"/>
    <property type="project" value="UniProtKB-KW"/>
</dbReference>
<feature type="signal peptide" evidence="1">
    <location>
        <begin position="1"/>
        <end position="19"/>
    </location>
</feature>
<evidence type="ECO:0000256" key="1">
    <source>
        <dbReference type="SAM" id="SignalP"/>
    </source>
</evidence>
<keyword evidence="3" id="KW-0378">Hydrolase</keyword>
<organism evidence="3 4">
    <name type="scientific">Mycolicibacterium neworleansense</name>
    <dbReference type="NCBI Taxonomy" id="146018"/>
    <lineage>
        <taxon>Bacteria</taxon>
        <taxon>Bacillati</taxon>
        <taxon>Actinomycetota</taxon>
        <taxon>Actinomycetes</taxon>
        <taxon>Mycobacteriales</taxon>
        <taxon>Mycobacteriaceae</taxon>
        <taxon>Mycolicibacterium</taxon>
    </lineage>
</organism>
<dbReference type="SUPFAM" id="SSF53474">
    <property type="entry name" value="alpha/beta-Hydrolases"/>
    <property type="match status" value="1"/>
</dbReference>
<dbReference type="EMBL" id="CWKH01000001">
    <property type="protein sequence ID" value="CRZ13844.1"/>
    <property type="molecule type" value="Genomic_DNA"/>
</dbReference>
<keyword evidence="4" id="KW-1185">Reference proteome</keyword>
<keyword evidence="1" id="KW-0732">Signal</keyword>
<evidence type="ECO:0000313" key="4">
    <source>
        <dbReference type="Proteomes" id="UP000199147"/>
    </source>
</evidence>
<sequence precursor="true">MRRLVKVILLCALAGAVAAVGSGAAWEQIERNRATAEFPAPGKMIDIGGRAIHLDCRGQGSPTVVLESGADTSGSALWFPVHRQVAAFTRVCSYDRAGLMWSEPAGDGPRDPVAVVADLQRTLRAANESPSYVMVGASLGGPLTMIFTKYHGSEVAGLVFVDAAHPDQTGRLAAATGRPEEGIPAVFKVLRYLAWTGMPRLLIPEPTVAELPPDVVRAIGAYQPISLAASFDEAEAMESTLREAGTFRELGDRPLAVLSRGKPWSAYSDSERAATGMTLDQFDRMQQAWWEMQVEEASWSSQSTHRKLDDSSHVIQLERPDAVVDAIRTVVSQVRARNAGPTR</sequence>
<dbReference type="InterPro" id="IPR029058">
    <property type="entry name" value="AB_hydrolase_fold"/>
</dbReference>
<reference evidence="4" key="1">
    <citation type="submission" date="2015-07" db="EMBL/GenBank/DDBJ databases">
        <authorList>
            <person name="Urmite Genomes"/>
        </authorList>
    </citation>
    <scope>NUCLEOTIDE SEQUENCE [LARGE SCALE GENOMIC DNA]</scope>
    <source>
        <strain evidence="4">type strain: ATCC 49404</strain>
    </source>
</reference>
<protein>
    <submittedName>
        <fullName evidence="3">Alpha/beta hydrolase</fullName>
    </submittedName>
</protein>
<gene>
    <name evidence="3" type="ORF">BN2156_00687</name>
</gene>
<evidence type="ECO:0000313" key="3">
    <source>
        <dbReference type="EMBL" id="CRZ13844.1"/>
    </source>
</evidence>
<dbReference type="Gene3D" id="3.40.50.1820">
    <property type="entry name" value="alpha/beta hydrolase"/>
    <property type="match status" value="1"/>
</dbReference>
<name>A0A0H5RYU4_9MYCO</name>